<keyword evidence="1" id="KW-0489">Methyltransferase</keyword>
<dbReference type="Gene3D" id="1.10.10.10">
    <property type="entry name" value="Winged helix-like DNA-binding domain superfamily/Winged helix DNA-binding domain"/>
    <property type="match status" value="1"/>
</dbReference>
<evidence type="ECO:0000259" key="6">
    <source>
        <dbReference type="Pfam" id="PF08100"/>
    </source>
</evidence>
<comment type="caution">
    <text evidence="7">The sequence shown here is derived from an EMBL/GenBank/DDBJ whole genome shotgun (WGS) entry which is preliminary data.</text>
</comment>
<evidence type="ECO:0000256" key="3">
    <source>
        <dbReference type="ARBA" id="ARBA00022691"/>
    </source>
</evidence>
<dbReference type="InterPro" id="IPR012967">
    <property type="entry name" value="COMT_dimerisation"/>
</dbReference>
<dbReference type="SUPFAM" id="SSF46785">
    <property type="entry name" value="Winged helix' DNA-binding domain"/>
    <property type="match status" value="1"/>
</dbReference>
<dbReference type="EMBL" id="CM022225">
    <property type="protein sequence ID" value="KAF7075727.1"/>
    <property type="molecule type" value="Genomic_DNA"/>
</dbReference>
<accession>A0A3B6N0K1</accession>
<feature type="active site" description="Proton acceptor" evidence="4">
    <location>
        <position position="268"/>
    </location>
</feature>
<name>A0A3B6N0K1_WHEAT</name>
<dbReference type="PIRSF" id="PIRSF005739">
    <property type="entry name" value="O-mtase"/>
    <property type="match status" value="1"/>
</dbReference>
<evidence type="ECO:0000256" key="2">
    <source>
        <dbReference type="ARBA" id="ARBA00022679"/>
    </source>
</evidence>
<dbReference type="SUPFAM" id="SSF53335">
    <property type="entry name" value="S-adenosyl-L-methionine-dependent methyltransferases"/>
    <property type="match status" value="1"/>
</dbReference>
<keyword evidence="3" id="KW-0949">S-adenosyl-L-methionine</keyword>
<keyword evidence="2" id="KW-0808">Transferase</keyword>
<protein>
    <submittedName>
        <fullName evidence="7">Uncharacterized protein</fullName>
    </submittedName>
</protein>
<dbReference type="PANTHER" id="PTHR11746">
    <property type="entry name" value="O-METHYLTRANSFERASE"/>
    <property type="match status" value="1"/>
</dbReference>
<evidence type="ECO:0000256" key="1">
    <source>
        <dbReference type="ARBA" id="ARBA00022603"/>
    </source>
</evidence>
<dbReference type="OMA" id="PLIVMCH"/>
<dbReference type="Pfam" id="PF08100">
    <property type="entry name" value="Dimerisation"/>
    <property type="match status" value="1"/>
</dbReference>
<dbReference type="InterPro" id="IPR036390">
    <property type="entry name" value="WH_DNA-bd_sf"/>
</dbReference>
<dbReference type="InterPro" id="IPR029063">
    <property type="entry name" value="SAM-dependent_MTases_sf"/>
</dbReference>
<dbReference type="Proteomes" id="UP000815260">
    <property type="component" value="Chromosome 5D"/>
</dbReference>
<dbReference type="STRING" id="4565.A5HB57"/>
<dbReference type="PROSITE" id="PS51683">
    <property type="entry name" value="SAM_OMT_II"/>
    <property type="match status" value="1"/>
</dbReference>
<feature type="domain" description="O-methyltransferase C-terminal" evidence="5">
    <location>
        <begin position="139"/>
        <end position="344"/>
    </location>
</feature>
<reference evidence="7" key="2">
    <citation type="submission" date="2020-03" db="EMBL/GenBank/DDBJ databases">
        <title>The second near-complete assembly of the hexaploid bread wheat (Triticum aestivum) genome.</title>
        <authorList>
            <person name="Zimin A.V."/>
            <person name="Puiu D."/>
            <person name="Shumante A."/>
            <person name="Alonge M."/>
            <person name="Salzberg S.L."/>
        </authorList>
    </citation>
    <scope>NUCLEOTIDE SEQUENCE</scope>
    <source>
        <tissue evidence="7">Leaf</tissue>
    </source>
</reference>
<evidence type="ECO:0000256" key="4">
    <source>
        <dbReference type="PIRSR" id="PIRSR005739-1"/>
    </source>
</evidence>
<dbReference type="Pfam" id="PF00891">
    <property type="entry name" value="Methyltransf_2"/>
    <property type="match status" value="1"/>
</dbReference>
<organism evidence="7">
    <name type="scientific">Triticum aestivum</name>
    <name type="common">Wheat</name>
    <dbReference type="NCBI Taxonomy" id="4565"/>
    <lineage>
        <taxon>Eukaryota</taxon>
        <taxon>Viridiplantae</taxon>
        <taxon>Streptophyta</taxon>
        <taxon>Embryophyta</taxon>
        <taxon>Tracheophyta</taxon>
        <taxon>Spermatophyta</taxon>
        <taxon>Magnoliopsida</taxon>
        <taxon>Liliopsida</taxon>
        <taxon>Poales</taxon>
        <taxon>Poaceae</taxon>
        <taxon>BOP clade</taxon>
        <taxon>Pooideae</taxon>
        <taxon>Triticodae</taxon>
        <taxon>Triticeae</taxon>
        <taxon>Triticinae</taxon>
        <taxon>Triticum</taxon>
    </lineage>
</organism>
<dbReference type="eggNOG" id="KOG3178">
    <property type="taxonomic scope" value="Eukaryota"/>
</dbReference>
<dbReference type="InterPro" id="IPR016461">
    <property type="entry name" value="COMT-like"/>
</dbReference>
<dbReference type="InterPro" id="IPR036388">
    <property type="entry name" value="WH-like_DNA-bd_sf"/>
</dbReference>
<reference evidence="7" key="1">
    <citation type="journal article" date="2017" name="Gigascience">
        <title>The first near-complete assembly of the hexaploid bread wheat genome, Triticum aestivum.</title>
        <authorList>
            <person name="Zimin A.V."/>
            <person name="Puiu D."/>
            <person name="Hall R."/>
            <person name="Kingan S."/>
            <person name="Clavijo B.J."/>
            <person name="Salzberg S.L."/>
        </authorList>
    </citation>
    <scope>NUCLEOTIDE SEQUENCE</scope>
    <source>
        <tissue evidence="7">Leaf</tissue>
    </source>
</reference>
<feature type="domain" description="O-methyltransferase dimerisation" evidence="6">
    <location>
        <begin position="24"/>
        <end position="115"/>
    </location>
</feature>
<dbReference type="PaxDb" id="4565-Traes_5DL_8AED39C84.1"/>
<dbReference type="Gene3D" id="3.40.50.150">
    <property type="entry name" value="Vaccinia Virus protein VP39"/>
    <property type="match status" value="1"/>
</dbReference>
<evidence type="ECO:0000313" key="7">
    <source>
        <dbReference type="EMBL" id="KAF7075727.1"/>
    </source>
</evidence>
<dbReference type="InterPro" id="IPR001077">
    <property type="entry name" value="COMT_C"/>
</dbReference>
<gene>
    <name evidence="7" type="ORF">CFC21_080482</name>
</gene>
<sequence length="362" mass="39497">MGSTAVEKVAVATGDEEACMYAVKLAAASILPMTLKNAIELGMLEILVGAGGKMLSPSEVAAQLPSKANPEAPVMVDRMLRLLASNNVVSCEVEEGKDGLLARRYGPAPVCKWLTPNEDGASMAGLLLMTHDKVTMESWYYLKDVALEGGQPFHRAHGMTAYEYNSTDPRANCLFNEAMLNHSTIITKKLLEFYRGFDNVETLVDVAGGVGATAHAITSKYPHIKGVNFDLPHVISEAPPYPGVQHIAGDMFKKVPSGDAILLKWILHNWTDDYCMTLLRNCYDALPMNGKVVIVEGILPVKPDAMPSTQTMFQVDMMMLLHTAGGKERELSEFEELAKGAGFSTVKTSYIYSTAWVIEFVK</sequence>
<proteinExistence type="predicted"/>
<evidence type="ECO:0000259" key="5">
    <source>
        <dbReference type="Pfam" id="PF00891"/>
    </source>
</evidence>